<dbReference type="GO" id="GO:0016407">
    <property type="term" value="F:acetyltransferase activity"/>
    <property type="evidence" value="ECO:0007669"/>
    <property type="project" value="InterPro"/>
</dbReference>
<dbReference type="PRINTS" id="PR01543">
    <property type="entry name" value="ANATRNSFRASE"/>
</dbReference>
<comment type="similarity">
    <text evidence="1 2">Belongs to the arylamine N-acetyltransferase family.</text>
</comment>
<accession>Q8GNN3</accession>
<evidence type="ECO:0000256" key="1">
    <source>
        <dbReference type="ARBA" id="ARBA00006547"/>
    </source>
</evidence>
<protein>
    <submittedName>
        <fullName evidence="3">ShnN</fullName>
    </submittedName>
</protein>
<dbReference type="EMBL" id="AF506519">
    <property type="protein sequence ID" value="AAN63809.1"/>
    <property type="molecule type" value="Genomic_DNA"/>
</dbReference>
<dbReference type="PANTHER" id="PTHR11786:SF0">
    <property type="entry name" value="ARYLAMINE N-ACETYLTRANSFERASE 4-RELATED"/>
    <property type="match status" value="1"/>
</dbReference>
<dbReference type="InterPro" id="IPR053710">
    <property type="entry name" value="Arylamine_NAT_domain_sf"/>
</dbReference>
<name>Q8GNN3_STRHY</name>
<dbReference type="Pfam" id="PF00797">
    <property type="entry name" value="Acetyltransf_2"/>
    <property type="match status" value="1"/>
</dbReference>
<dbReference type="Gene3D" id="3.30.2140.20">
    <property type="match status" value="1"/>
</dbReference>
<evidence type="ECO:0000313" key="3">
    <source>
        <dbReference type="EMBL" id="AAN63809.1"/>
    </source>
</evidence>
<evidence type="ECO:0000256" key="2">
    <source>
        <dbReference type="RuleBase" id="RU003452"/>
    </source>
</evidence>
<proteinExistence type="inferred from homology"/>
<dbReference type="InterPro" id="IPR038765">
    <property type="entry name" value="Papain-like_cys_pep_sf"/>
</dbReference>
<reference evidence="3" key="1">
    <citation type="submission" date="2002-04" db="EMBL/GenBank/DDBJ databases">
        <title>Cloning of ansamycin-antibiotic biosynthetic genes from Streptomyces hygroscopicus.</title>
        <authorList>
            <person name="Wang Y."/>
            <person name="Gao Q."/>
        </authorList>
    </citation>
    <scope>NUCLEOTIDE SEQUENCE</scope>
</reference>
<dbReference type="SUPFAM" id="SSF54001">
    <property type="entry name" value="Cysteine proteinases"/>
    <property type="match status" value="1"/>
</dbReference>
<sequence length="277" mass="31874">MRSWTRANVNVVSFSDEVEFGVFVKRDYLQRIGYEGSGIPNLQTLAELQWLHLCSLPYDTGYILHQPYEDFDMPRVFEAVMKRGGVCFELNFLFHRLLVEMGFDAHVNSASTALPGGQWGSEIEHMAIRVRIDDVDWLVDVGHGSVAITEPLRIDEQAGSVVQMGTEFRLATRGEWRVLQYKPKGRDWRDAYRMKIKDRAISDWNTWREELPPDADPVVPRKRRRGVENGQVTLVANLFRSIIGGEETVKHVRDEAELIEIMTTYWGESAPIVGYER</sequence>
<dbReference type="AlphaFoldDB" id="Q8GNN3"/>
<organism evidence="3">
    <name type="scientific">Streptomyces hygroscopicus</name>
    <dbReference type="NCBI Taxonomy" id="1912"/>
    <lineage>
        <taxon>Bacteria</taxon>
        <taxon>Bacillati</taxon>
        <taxon>Actinomycetota</taxon>
        <taxon>Actinomycetes</taxon>
        <taxon>Kitasatosporales</taxon>
        <taxon>Streptomycetaceae</taxon>
        <taxon>Streptomyces</taxon>
        <taxon>Streptomyces violaceusniger group</taxon>
    </lineage>
</organism>
<dbReference type="InterPro" id="IPR001447">
    <property type="entry name" value="Arylamine_N-AcTrfase"/>
</dbReference>
<dbReference type="PANTHER" id="PTHR11786">
    <property type="entry name" value="N-HYDROXYARYLAMINE O-ACETYLTRANSFERASE"/>
    <property type="match status" value="1"/>
</dbReference>